<evidence type="ECO:0000256" key="1">
    <source>
        <dbReference type="SAM" id="Phobius"/>
    </source>
</evidence>
<comment type="caution">
    <text evidence="2">The sequence shown here is derived from an EMBL/GenBank/DDBJ whole genome shotgun (WGS) entry which is preliminary data.</text>
</comment>
<feature type="transmembrane region" description="Helical" evidence="1">
    <location>
        <begin position="16"/>
        <end position="41"/>
    </location>
</feature>
<dbReference type="PANTHER" id="PTHR10974">
    <property type="entry name" value="FI08016P-RELATED"/>
    <property type="match status" value="1"/>
</dbReference>
<dbReference type="OMA" id="HIRDHEN"/>
<accession>A0A1D2MRH1</accession>
<proteinExistence type="predicted"/>
<reference evidence="2 3" key="1">
    <citation type="journal article" date="2016" name="Genome Biol. Evol.">
        <title>Gene Family Evolution Reflects Adaptation to Soil Environmental Stressors in the Genome of the Collembolan Orchesella cincta.</title>
        <authorList>
            <person name="Faddeeva-Vakhrusheva A."/>
            <person name="Derks M.F."/>
            <person name="Anvar S.Y."/>
            <person name="Agamennone V."/>
            <person name="Suring W."/>
            <person name="Smit S."/>
            <person name="van Straalen N.M."/>
            <person name="Roelofs D."/>
        </authorList>
    </citation>
    <scope>NUCLEOTIDE SEQUENCE [LARGE SCALE GENOMIC DNA]</scope>
    <source>
        <tissue evidence="2">Mixed pool</tissue>
    </source>
</reference>
<protein>
    <submittedName>
        <fullName evidence="2">Uncharacterized protein</fullName>
    </submittedName>
</protein>
<keyword evidence="1" id="KW-0812">Transmembrane</keyword>
<dbReference type="PANTHER" id="PTHR10974:SF1">
    <property type="entry name" value="FI08016P-RELATED"/>
    <property type="match status" value="1"/>
</dbReference>
<dbReference type="InterPro" id="IPR004245">
    <property type="entry name" value="DUF229"/>
</dbReference>
<keyword evidence="1" id="KW-1133">Transmembrane helix</keyword>
<dbReference type="FunFam" id="3.40.720.10:FF:000017">
    <property type="entry name" value="Predicted protein"/>
    <property type="match status" value="1"/>
</dbReference>
<dbReference type="GO" id="GO:0005615">
    <property type="term" value="C:extracellular space"/>
    <property type="evidence" value="ECO:0007669"/>
    <property type="project" value="TreeGrafter"/>
</dbReference>
<dbReference type="STRING" id="48709.A0A1D2MRH1"/>
<keyword evidence="3" id="KW-1185">Reference proteome</keyword>
<organism evidence="2 3">
    <name type="scientific">Orchesella cincta</name>
    <name type="common">Springtail</name>
    <name type="synonym">Podura cincta</name>
    <dbReference type="NCBI Taxonomy" id="48709"/>
    <lineage>
        <taxon>Eukaryota</taxon>
        <taxon>Metazoa</taxon>
        <taxon>Ecdysozoa</taxon>
        <taxon>Arthropoda</taxon>
        <taxon>Hexapoda</taxon>
        <taxon>Collembola</taxon>
        <taxon>Entomobryomorpha</taxon>
        <taxon>Entomobryoidea</taxon>
        <taxon>Orchesellidae</taxon>
        <taxon>Orchesellinae</taxon>
        <taxon>Orchesella</taxon>
    </lineage>
</organism>
<dbReference type="SUPFAM" id="SSF53649">
    <property type="entry name" value="Alkaline phosphatase-like"/>
    <property type="match status" value="1"/>
</dbReference>
<feature type="non-terminal residue" evidence="2">
    <location>
        <position position="1"/>
    </location>
</feature>
<dbReference type="Gene3D" id="3.40.720.10">
    <property type="entry name" value="Alkaline Phosphatase, subunit A"/>
    <property type="match status" value="1"/>
</dbReference>
<evidence type="ECO:0000313" key="2">
    <source>
        <dbReference type="EMBL" id="ODM95643.1"/>
    </source>
</evidence>
<sequence>GSDVTENLRRRRTQSLFFLTFVLLLVYMVLSVTFAGELSWFSSEIYDNEDKLPLSAPTAKIAILNTTVVQLNLHLLDEIHSNENAKDNFSKLTTIAPSKTTTQTDAEFTADPSEVACRVPKMDPFDSSIKHLINDPEPVNCEVMFPTLFKFSDSCYPVSLMNSTVVPTDHEFLAILCEQLIPANASNTTEKNSNITKIVDMHAMVHLKANVEERLKHIRDHENEDSVNVLVLGLDGVSHMNFLRTMPKSYSYLMEELGAVEMHGFNKIGDNTYPNVVAALTSKNELEVNSTCKNDKAFDDCPFIWKTFSKHGYRTAFGEDSTWMGGFNYLTKGFIKPPTDYYLRPFGVAAEEHIAHHKELNAKLCYGPRLSMQVLLDYTQKFAFSMGNDKRYFQFIWSTSLTHDDLNYGRMGDQHLLSTLDWFHTEGYLNQTVLIFLSDHGLRWGDIIEYPQGQLEERIPFLFFVVPHWFKEKYARAYKNLQGNQDRLTTPYDLFETLRDLVTLQHITGEEIGFREADLEIAAELSSLPRGISQFLPIPLSRTCESAAY</sequence>
<dbReference type="Proteomes" id="UP000094527">
    <property type="component" value="Unassembled WGS sequence"/>
</dbReference>
<evidence type="ECO:0000313" key="3">
    <source>
        <dbReference type="Proteomes" id="UP000094527"/>
    </source>
</evidence>
<keyword evidence="1" id="KW-0472">Membrane</keyword>
<dbReference type="CDD" id="cd16021">
    <property type="entry name" value="ALP_like"/>
    <property type="match status" value="1"/>
</dbReference>
<dbReference type="Pfam" id="PF02995">
    <property type="entry name" value="DUF229"/>
    <property type="match status" value="1"/>
</dbReference>
<dbReference type="EMBL" id="LJIJ01000640">
    <property type="protein sequence ID" value="ODM95643.1"/>
    <property type="molecule type" value="Genomic_DNA"/>
</dbReference>
<dbReference type="AlphaFoldDB" id="A0A1D2MRH1"/>
<dbReference type="InterPro" id="IPR017850">
    <property type="entry name" value="Alkaline_phosphatase_core_sf"/>
</dbReference>
<dbReference type="OrthoDB" id="413313at2759"/>
<gene>
    <name evidence="2" type="ORF">Ocin01_11035</name>
</gene>
<name>A0A1D2MRH1_ORCCI</name>